<evidence type="ECO:0000256" key="4">
    <source>
        <dbReference type="ARBA" id="ARBA00022982"/>
    </source>
</evidence>
<name>A0A7W6EUK0_9SPHN</name>
<dbReference type="RefSeq" id="WP_246385410.1">
    <property type="nucleotide sequence ID" value="NZ_JACICY010000001.1"/>
</dbReference>
<feature type="compositionally biased region" description="Low complexity" evidence="7">
    <location>
        <begin position="75"/>
        <end position="88"/>
    </location>
</feature>
<dbReference type="AlphaFoldDB" id="A0A7W6EUK0"/>
<keyword evidence="2 6" id="KW-0349">Heme</keyword>
<evidence type="ECO:0000256" key="3">
    <source>
        <dbReference type="ARBA" id="ARBA00022723"/>
    </source>
</evidence>
<dbReference type="SUPFAM" id="SSF46626">
    <property type="entry name" value="Cytochrome c"/>
    <property type="match status" value="1"/>
</dbReference>
<dbReference type="PROSITE" id="PS51257">
    <property type="entry name" value="PROKAR_LIPOPROTEIN"/>
    <property type="match status" value="1"/>
</dbReference>
<keyword evidence="3 6" id="KW-0479">Metal-binding</keyword>
<evidence type="ECO:0000256" key="6">
    <source>
        <dbReference type="PROSITE-ProRule" id="PRU00433"/>
    </source>
</evidence>
<feature type="compositionally biased region" description="Low complexity" evidence="7">
    <location>
        <begin position="33"/>
        <end position="53"/>
    </location>
</feature>
<gene>
    <name evidence="9" type="ORF">GGQ88_000578</name>
</gene>
<reference evidence="9 10" key="1">
    <citation type="submission" date="2020-08" db="EMBL/GenBank/DDBJ databases">
        <title>Genomic Encyclopedia of Type Strains, Phase IV (KMG-IV): sequencing the most valuable type-strain genomes for metagenomic binning, comparative biology and taxonomic classification.</title>
        <authorList>
            <person name="Goeker M."/>
        </authorList>
    </citation>
    <scope>NUCLEOTIDE SEQUENCE [LARGE SCALE GENOMIC DNA]</scope>
    <source>
        <strain evidence="9 10">DSM 14552</strain>
    </source>
</reference>
<feature type="region of interest" description="Disordered" evidence="7">
    <location>
        <begin position="25"/>
        <end position="104"/>
    </location>
</feature>
<dbReference type="Proteomes" id="UP000562395">
    <property type="component" value="Unassembled WGS sequence"/>
</dbReference>
<dbReference type="InterPro" id="IPR036909">
    <property type="entry name" value="Cyt_c-like_dom_sf"/>
</dbReference>
<dbReference type="PRINTS" id="PR00604">
    <property type="entry name" value="CYTCHRMECIAB"/>
</dbReference>
<keyword evidence="10" id="KW-1185">Reference proteome</keyword>
<dbReference type="GO" id="GO:0009055">
    <property type="term" value="F:electron transfer activity"/>
    <property type="evidence" value="ECO:0007669"/>
    <property type="project" value="InterPro"/>
</dbReference>
<dbReference type="GO" id="GO:0020037">
    <property type="term" value="F:heme binding"/>
    <property type="evidence" value="ECO:0007669"/>
    <property type="project" value="InterPro"/>
</dbReference>
<evidence type="ECO:0000313" key="9">
    <source>
        <dbReference type="EMBL" id="MBB3859338.1"/>
    </source>
</evidence>
<comment type="caution">
    <text evidence="9">The sequence shown here is derived from an EMBL/GenBank/DDBJ whole genome shotgun (WGS) entry which is preliminary data.</text>
</comment>
<evidence type="ECO:0000259" key="8">
    <source>
        <dbReference type="PROSITE" id="PS51007"/>
    </source>
</evidence>
<dbReference type="Gene3D" id="1.10.760.10">
    <property type="entry name" value="Cytochrome c-like domain"/>
    <property type="match status" value="1"/>
</dbReference>
<evidence type="ECO:0000256" key="1">
    <source>
        <dbReference type="ARBA" id="ARBA00022448"/>
    </source>
</evidence>
<dbReference type="PROSITE" id="PS51007">
    <property type="entry name" value="CYTC"/>
    <property type="match status" value="1"/>
</dbReference>
<dbReference type="Pfam" id="PF00034">
    <property type="entry name" value="Cytochrom_C"/>
    <property type="match status" value="1"/>
</dbReference>
<evidence type="ECO:0000313" key="10">
    <source>
        <dbReference type="Proteomes" id="UP000562395"/>
    </source>
</evidence>
<evidence type="ECO:0000256" key="2">
    <source>
        <dbReference type="ARBA" id="ARBA00022617"/>
    </source>
</evidence>
<protein>
    <submittedName>
        <fullName evidence="9">Cytochrome c</fullName>
    </submittedName>
</protein>
<sequence length="201" mass="20592">MTILQLRDRLLPSVATILLAACSNNQQPTSDKSAAAEAAPVVSPSIAPSEVPPKTASTNAAPDEGTLSPSPSPSPSASAPGASPVSTPLTSSPATQAPEKIAQAATPPAAWARCAVCHAAEKGAPAKLGPNLYGVYGHKMGQGSYAFSDALKASALTLDDATLDKWLENPRALVPGNRMSFPGLKDAAKRAEIIAYLKQQR</sequence>
<keyword evidence="4" id="KW-0249">Electron transport</keyword>
<keyword evidence="1" id="KW-0813">Transport</keyword>
<dbReference type="InterPro" id="IPR002327">
    <property type="entry name" value="Cyt_c_1A/1B"/>
</dbReference>
<evidence type="ECO:0000256" key="7">
    <source>
        <dbReference type="SAM" id="MobiDB-lite"/>
    </source>
</evidence>
<dbReference type="InterPro" id="IPR009056">
    <property type="entry name" value="Cyt_c-like_dom"/>
</dbReference>
<dbReference type="EMBL" id="JACICY010000001">
    <property type="protein sequence ID" value="MBB3859338.1"/>
    <property type="molecule type" value="Genomic_DNA"/>
</dbReference>
<organism evidence="9 10">
    <name type="scientific">Novosphingobium hassiacum</name>
    <dbReference type="NCBI Taxonomy" id="173676"/>
    <lineage>
        <taxon>Bacteria</taxon>
        <taxon>Pseudomonadati</taxon>
        <taxon>Pseudomonadota</taxon>
        <taxon>Alphaproteobacteria</taxon>
        <taxon>Sphingomonadales</taxon>
        <taxon>Sphingomonadaceae</taxon>
        <taxon>Novosphingobium</taxon>
    </lineage>
</organism>
<dbReference type="PANTHER" id="PTHR11961">
    <property type="entry name" value="CYTOCHROME C"/>
    <property type="match status" value="1"/>
</dbReference>
<dbReference type="GO" id="GO:0046872">
    <property type="term" value="F:metal ion binding"/>
    <property type="evidence" value="ECO:0007669"/>
    <property type="project" value="UniProtKB-KW"/>
</dbReference>
<keyword evidence="5 6" id="KW-0408">Iron</keyword>
<evidence type="ECO:0000256" key="5">
    <source>
        <dbReference type="ARBA" id="ARBA00023004"/>
    </source>
</evidence>
<accession>A0A7W6EUK0</accession>
<proteinExistence type="predicted"/>
<feature type="domain" description="Cytochrome c" evidence="8">
    <location>
        <begin position="93"/>
        <end position="201"/>
    </location>
</feature>